<evidence type="ECO:0000256" key="1">
    <source>
        <dbReference type="SAM" id="Phobius"/>
    </source>
</evidence>
<keyword evidence="1" id="KW-1133">Transmembrane helix</keyword>
<protein>
    <submittedName>
        <fullName evidence="3">Nose resistant to fluoxetine protein 6</fullName>
    </submittedName>
</protein>
<organism evidence="3 4">
    <name type="scientific">Stegodyphus mimosarum</name>
    <name type="common">African social velvet spider</name>
    <dbReference type="NCBI Taxonomy" id="407821"/>
    <lineage>
        <taxon>Eukaryota</taxon>
        <taxon>Metazoa</taxon>
        <taxon>Ecdysozoa</taxon>
        <taxon>Arthropoda</taxon>
        <taxon>Chelicerata</taxon>
        <taxon>Arachnida</taxon>
        <taxon>Araneae</taxon>
        <taxon>Araneomorphae</taxon>
        <taxon>Entelegynae</taxon>
        <taxon>Eresoidea</taxon>
        <taxon>Eresidae</taxon>
        <taxon>Stegodyphus</taxon>
    </lineage>
</organism>
<name>A0A087UXS5_STEMI</name>
<keyword evidence="1" id="KW-0472">Membrane</keyword>
<dbReference type="GO" id="GO:0016747">
    <property type="term" value="F:acyltransferase activity, transferring groups other than amino-acyl groups"/>
    <property type="evidence" value="ECO:0007669"/>
    <property type="project" value="InterPro"/>
</dbReference>
<feature type="transmembrane region" description="Helical" evidence="1">
    <location>
        <begin position="600"/>
        <end position="617"/>
    </location>
</feature>
<dbReference type="InterPro" id="IPR002656">
    <property type="entry name" value="Acyl_transf_3_dom"/>
</dbReference>
<feature type="transmembrane region" description="Helical" evidence="1">
    <location>
        <begin position="346"/>
        <end position="369"/>
    </location>
</feature>
<feature type="non-terminal residue" evidence="3">
    <location>
        <position position="705"/>
    </location>
</feature>
<feature type="transmembrane region" description="Helical" evidence="1">
    <location>
        <begin position="480"/>
        <end position="505"/>
    </location>
</feature>
<dbReference type="PANTHER" id="PTHR11161:SF69">
    <property type="entry name" value="NOSE RESISTANT TO FLUOXETINE PROTEIN 6-LIKE PROTEIN"/>
    <property type="match status" value="1"/>
</dbReference>
<evidence type="ECO:0000313" key="4">
    <source>
        <dbReference type="Proteomes" id="UP000054359"/>
    </source>
</evidence>
<feature type="transmembrane region" description="Helical" evidence="1">
    <location>
        <begin position="666"/>
        <end position="688"/>
    </location>
</feature>
<feature type="transmembrane region" description="Helical" evidence="1">
    <location>
        <begin position="559"/>
        <end position="580"/>
    </location>
</feature>
<dbReference type="Pfam" id="PF20146">
    <property type="entry name" value="NRF"/>
    <property type="match status" value="1"/>
</dbReference>
<gene>
    <name evidence="3" type="ORF">X975_10259</name>
</gene>
<dbReference type="OrthoDB" id="10006435at2759"/>
<feature type="transmembrane region" description="Helical" evidence="1">
    <location>
        <begin position="638"/>
        <end position="654"/>
    </location>
</feature>
<sequence>MRMAGCLTRFFAAGYVFLSLSTNAWVVRAYAKTSDANHAFSNFTLSYLSFLDDLYSNLKTNHGNVSENCRTESERLLDLVSTGDSSALKVLDSTGKPSSGLLEGGVYFIGFYSECVNAVVKVSDDSSFSGKYCLLNLKFPETNNQKDVIPEASWIVFTQSQKPPTIGVCVPSSCSENDLAFASAISLYSHFENITGTVSVCHSNEKGFAKDGPAIVTLCVLLIFVAFAIFATILDCLLNRNNSKTSCCGNGTATTASTEVLCEKEKTKKHSKAMQCVLAFSLTNNAKKLFTVENGAQNIKALHGLRFLSMTLIIFGHTFSFASQNLYFRNPRAATGAPSDFSSQLFANGTFAVDTFYFISGLLVAYVSLKLMDKLGGNLNFLYFYAHRYFRLTPVLLAVILFCAYLLRYVGSGPNWLFSIQMYDVWCKKNGWLIPLYLHNFINTEEMCLSHTWYLATDMQIYIIVPIILIPLYRKLTYGIISMVTLLFITILTTAVLTVVYHYPAVPYINTDVPLAVVNDYYKNVYIKPYCRMGPYIVGIAVGYYLLHKKELPLSRWKAALMWILSIALCLTIIYLMWPANQGYLPSDSEAAAYSSLSRTLWGIGIGWLIVACYYGYGGFVNKLLSWNPLIPMSRLTYCAYLIHPVIMNVYYGSTETTVDFSNSFIIYMFFGNFSATYVLSIILSLLFEYPFVALEKAALTRSSS</sequence>
<dbReference type="InterPro" id="IPR006621">
    <property type="entry name" value="Nose-resist-to-fluoxetine_N"/>
</dbReference>
<evidence type="ECO:0000259" key="2">
    <source>
        <dbReference type="SMART" id="SM00703"/>
    </source>
</evidence>
<dbReference type="AlphaFoldDB" id="A0A087UXS5"/>
<dbReference type="InterPro" id="IPR052728">
    <property type="entry name" value="O2_lipid_transport_reg"/>
</dbReference>
<feature type="transmembrane region" description="Helical" evidence="1">
    <location>
        <begin position="453"/>
        <end position="473"/>
    </location>
</feature>
<feature type="transmembrane region" description="Helical" evidence="1">
    <location>
        <begin position="525"/>
        <end position="547"/>
    </location>
</feature>
<dbReference type="Proteomes" id="UP000054359">
    <property type="component" value="Unassembled WGS sequence"/>
</dbReference>
<dbReference type="EMBL" id="KK122186">
    <property type="protein sequence ID" value="KFM82164.1"/>
    <property type="molecule type" value="Genomic_DNA"/>
</dbReference>
<evidence type="ECO:0000313" key="3">
    <source>
        <dbReference type="EMBL" id="KFM82164.1"/>
    </source>
</evidence>
<feature type="domain" description="Nose resistant-to-fluoxetine protein N-terminal" evidence="2">
    <location>
        <begin position="66"/>
        <end position="203"/>
    </location>
</feature>
<feature type="transmembrane region" description="Helical" evidence="1">
    <location>
        <begin position="389"/>
        <end position="407"/>
    </location>
</feature>
<dbReference type="Pfam" id="PF01757">
    <property type="entry name" value="Acyl_transf_3"/>
    <property type="match status" value="1"/>
</dbReference>
<keyword evidence="4" id="KW-1185">Reference proteome</keyword>
<accession>A0A087UXS5</accession>
<proteinExistence type="predicted"/>
<dbReference type="OMA" id="WPANQGI"/>
<dbReference type="SMART" id="SM00703">
    <property type="entry name" value="NRF"/>
    <property type="match status" value="1"/>
</dbReference>
<feature type="transmembrane region" description="Helical" evidence="1">
    <location>
        <begin position="307"/>
        <end position="326"/>
    </location>
</feature>
<feature type="transmembrane region" description="Helical" evidence="1">
    <location>
        <begin position="214"/>
        <end position="234"/>
    </location>
</feature>
<keyword evidence="1" id="KW-0812">Transmembrane</keyword>
<reference evidence="3 4" key="1">
    <citation type="submission" date="2013-11" db="EMBL/GenBank/DDBJ databases">
        <title>Genome sequencing of Stegodyphus mimosarum.</title>
        <authorList>
            <person name="Bechsgaard J."/>
        </authorList>
    </citation>
    <scope>NUCLEOTIDE SEQUENCE [LARGE SCALE GENOMIC DNA]</scope>
</reference>
<dbReference type="PANTHER" id="PTHR11161">
    <property type="entry name" value="O-ACYLTRANSFERASE"/>
    <property type="match status" value="1"/>
</dbReference>